<feature type="non-terminal residue" evidence="1">
    <location>
        <position position="275"/>
    </location>
</feature>
<dbReference type="EMBL" id="MU251411">
    <property type="protein sequence ID" value="KAG9236284.1"/>
    <property type="molecule type" value="Genomic_DNA"/>
</dbReference>
<proteinExistence type="predicted"/>
<protein>
    <submittedName>
        <fullName evidence="1">Uncharacterized protein</fullName>
    </submittedName>
</protein>
<dbReference type="OrthoDB" id="3557174at2759"/>
<dbReference type="AlphaFoldDB" id="A0A9P7YM00"/>
<reference evidence="1" key="1">
    <citation type="journal article" date="2021" name="IMA Fungus">
        <title>Genomic characterization of three marine fungi, including Emericellopsis atlantica sp. nov. with signatures of a generalist lifestyle and marine biomass degradation.</title>
        <authorList>
            <person name="Hagestad O.C."/>
            <person name="Hou L."/>
            <person name="Andersen J.H."/>
            <person name="Hansen E.H."/>
            <person name="Altermark B."/>
            <person name="Li C."/>
            <person name="Kuhnert E."/>
            <person name="Cox R.J."/>
            <person name="Crous P.W."/>
            <person name="Spatafora J.W."/>
            <person name="Lail K."/>
            <person name="Amirebrahimi M."/>
            <person name="Lipzen A."/>
            <person name="Pangilinan J."/>
            <person name="Andreopoulos W."/>
            <person name="Hayes R.D."/>
            <person name="Ng V."/>
            <person name="Grigoriev I.V."/>
            <person name="Jackson S.A."/>
            <person name="Sutton T.D.S."/>
            <person name="Dobson A.D.W."/>
            <person name="Rama T."/>
        </authorList>
    </citation>
    <scope>NUCLEOTIDE SEQUENCE</scope>
    <source>
        <strain evidence="1">TRa018bII</strain>
    </source>
</reference>
<organism evidence="1 2">
    <name type="scientific">Amylocarpus encephaloides</name>
    <dbReference type="NCBI Taxonomy" id="45428"/>
    <lineage>
        <taxon>Eukaryota</taxon>
        <taxon>Fungi</taxon>
        <taxon>Dikarya</taxon>
        <taxon>Ascomycota</taxon>
        <taxon>Pezizomycotina</taxon>
        <taxon>Leotiomycetes</taxon>
        <taxon>Helotiales</taxon>
        <taxon>Helotiales incertae sedis</taxon>
        <taxon>Amylocarpus</taxon>
    </lineage>
</organism>
<comment type="caution">
    <text evidence="1">The sequence shown here is derived from an EMBL/GenBank/DDBJ whole genome shotgun (WGS) entry which is preliminary data.</text>
</comment>
<gene>
    <name evidence="1" type="ORF">BJ875DRAFT_541461</name>
</gene>
<accession>A0A9P7YM00</accession>
<evidence type="ECO:0000313" key="2">
    <source>
        <dbReference type="Proteomes" id="UP000824998"/>
    </source>
</evidence>
<sequence length="275" mass="31426">MPPKSTKVNKNAFTTIQTFPTAFAELCGHLKKGPATANGLIKAYKGLDRLRQVLRKHRTKSTTLEVKFIEELVPILEAAVCRRVDSLIFSTIIEIILQTDYCTRCERALYLLSVSLHECTEQETKKKKKIEIGLHCLNLLLARFVDDSNVPNLRRWIGVLCTQLLRGEPENCIIIGLCPEDIRRKIGQLVTGKGEEIIRYVCGGLIRELQNENVLLDELWPIGSPNELYENFPETTQLKTGWSQKFDAYLDLVVDPLESYPERLYSAYECRLEPD</sequence>
<name>A0A9P7YM00_9HELO</name>
<evidence type="ECO:0000313" key="1">
    <source>
        <dbReference type="EMBL" id="KAG9236284.1"/>
    </source>
</evidence>
<dbReference type="Proteomes" id="UP000824998">
    <property type="component" value="Unassembled WGS sequence"/>
</dbReference>
<keyword evidence="2" id="KW-1185">Reference proteome</keyword>